<dbReference type="PANTHER" id="PTHR11142:SF0">
    <property type="entry name" value="TRNA PSEUDOURIDINE SYNTHASE-LIKE 1"/>
    <property type="match status" value="1"/>
</dbReference>
<dbReference type="CDD" id="cd02570">
    <property type="entry name" value="PseudoU_synth_EcTruA"/>
    <property type="match status" value="1"/>
</dbReference>
<name>A0A644YWR0_9ZZZZ</name>
<evidence type="ECO:0000313" key="5">
    <source>
        <dbReference type="EMBL" id="MPM33050.1"/>
    </source>
</evidence>
<comment type="similarity">
    <text evidence="1">Belongs to the tRNA pseudouridine synthase TruA family.</text>
</comment>
<proteinExistence type="inferred from homology"/>
<dbReference type="EMBL" id="VSSQ01006540">
    <property type="protein sequence ID" value="MPM33050.1"/>
    <property type="molecule type" value="Genomic_DNA"/>
</dbReference>
<keyword evidence="2" id="KW-0819">tRNA processing</keyword>
<dbReference type="InterPro" id="IPR020095">
    <property type="entry name" value="PsdUridine_synth_TruA_C"/>
</dbReference>
<feature type="domain" description="Pseudouridine synthase I TruA alpha/beta" evidence="4">
    <location>
        <begin position="143"/>
        <end position="242"/>
    </location>
</feature>
<evidence type="ECO:0000259" key="4">
    <source>
        <dbReference type="Pfam" id="PF01416"/>
    </source>
</evidence>
<dbReference type="FunFam" id="3.30.70.580:FF:000001">
    <property type="entry name" value="tRNA pseudouridine synthase A"/>
    <property type="match status" value="1"/>
</dbReference>
<keyword evidence="3 5" id="KW-0413">Isomerase</keyword>
<dbReference type="Gene3D" id="3.30.70.580">
    <property type="entry name" value="Pseudouridine synthase I, catalytic domain, N-terminal subdomain"/>
    <property type="match status" value="1"/>
</dbReference>
<dbReference type="GO" id="GO:0031119">
    <property type="term" value="P:tRNA pseudouridine synthesis"/>
    <property type="evidence" value="ECO:0007669"/>
    <property type="project" value="TreeGrafter"/>
</dbReference>
<dbReference type="EC" id="5.4.99.12" evidence="5"/>
<evidence type="ECO:0000256" key="2">
    <source>
        <dbReference type="ARBA" id="ARBA00022694"/>
    </source>
</evidence>
<dbReference type="InterPro" id="IPR001406">
    <property type="entry name" value="PsdUridine_synth_TruA"/>
</dbReference>
<dbReference type="InterPro" id="IPR020103">
    <property type="entry name" value="PsdUridine_synth_cat_dom_sf"/>
</dbReference>
<accession>A0A644YWR0</accession>
<gene>
    <name evidence="5" type="primary">truA_26</name>
    <name evidence="5" type="ORF">SDC9_79617</name>
</gene>
<dbReference type="GO" id="GO:0160147">
    <property type="term" value="F:tRNA pseudouridine(38-40) synthase activity"/>
    <property type="evidence" value="ECO:0007669"/>
    <property type="project" value="UniProtKB-EC"/>
</dbReference>
<organism evidence="5">
    <name type="scientific">bioreactor metagenome</name>
    <dbReference type="NCBI Taxonomy" id="1076179"/>
    <lineage>
        <taxon>unclassified sequences</taxon>
        <taxon>metagenomes</taxon>
        <taxon>ecological metagenomes</taxon>
    </lineage>
</organism>
<dbReference type="InterPro" id="IPR020094">
    <property type="entry name" value="TruA/RsuA/RluB/E/F_N"/>
</dbReference>
<evidence type="ECO:0000256" key="1">
    <source>
        <dbReference type="ARBA" id="ARBA00009375"/>
    </source>
</evidence>
<feature type="domain" description="Pseudouridine synthase I TruA alpha/beta" evidence="4">
    <location>
        <begin position="9"/>
        <end position="99"/>
    </location>
</feature>
<dbReference type="AlphaFoldDB" id="A0A644YWR0"/>
<dbReference type="Gene3D" id="3.30.70.660">
    <property type="entry name" value="Pseudouridine synthase I, catalytic domain, C-terminal subdomain"/>
    <property type="match status" value="1"/>
</dbReference>
<evidence type="ECO:0000256" key="3">
    <source>
        <dbReference type="ARBA" id="ARBA00023235"/>
    </source>
</evidence>
<dbReference type="Pfam" id="PF01416">
    <property type="entry name" value="PseudoU_synth_1"/>
    <property type="match status" value="2"/>
</dbReference>
<dbReference type="GO" id="GO:0003723">
    <property type="term" value="F:RNA binding"/>
    <property type="evidence" value="ECO:0007669"/>
    <property type="project" value="InterPro"/>
</dbReference>
<dbReference type="PIRSF" id="PIRSF001430">
    <property type="entry name" value="tRNA_psdUrid_synth"/>
    <property type="match status" value="1"/>
</dbReference>
<dbReference type="InterPro" id="IPR020097">
    <property type="entry name" value="PsdUridine_synth_TruA_a/b_dom"/>
</dbReference>
<dbReference type="NCBIfam" id="TIGR00071">
    <property type="entry name" value="hisT_truA"/>
    <property type="match status" value="1"/>
</dbReference>
<reference evidence="5" key="1">
    <citation type="submission" date="2019-08" db="EMBL/GenBank/DDBJ databases">
        <authorList>
            <person name="Kucharzyk K."/>
            <person name="Murdoch R.W."/>
            <person name="Higgins S."/>
            <person name="Loffler F."/>
        </authorList>
    </citation>
    <scope>NUCLEOTIDE SEQUENCE</scope>
</reference>
<protein>
    <submittedName>
        <fullName evidence="5">tRNA pseudouridine synthase A</fullName>
        <ecNumber evidence="5">5.4.99.12</ecNumber>
    </submittedName>
</protein>
<dbReference type="PANTHER" id="PTHR11142">
    <property type="entry name" value="PSEUDOURIDYLATE SYNTHASE"/>
    <property type="match status" value="1"/>
</dbReference>
<dbReference type="SUPFAM" id="SSF55120">
    <property type="entry name" value="Pseudouridine synthase"/>
    <property type="match status" value="1"/>
</dbReference>
<comment type="caution">
    <text evidence="5">The sequence shown here is derived from an EMBL/GenBank/DDBJ whole genome shotgun (WGS) entry which is preliminary data.</text>
</comment>
<sequence>MRNIGLKLMYNGAAYHGWQVQKNAVSVCGTLEKALAEVCGGPVHLTGCGRTDAGVHAERYVANFRTESRIPTDRLPFAVNTHTPQDIAVREALEVDMDFNAIGSCIKKEYTYRIYNSTFKNPFYVNRAYFYPKRLDEEFLSRAAGMFVGTHDFAAVRSVGTETKSTVRTIYYCDVSRSGDLLELKVCADGFLYNMVRAITGTVLYAAEGKFAPEDIPYILESRDRSAAGPTVPPGGLYLTKLWYGDERLNG</sequence>
<dbReference type="HAMAP" id="MF_00171">
    <property type="entry name" value="TruA"/>
    <property type="match status" value="1"/>
</dbReference>